<dbReference type="AlphaFoldDB" id="A0A916YN87"/>
<dbReference type="EMBL" id="BMHP01000001">
    <property type="protein sequence ID" value="GGD51170.1"/>
    <property type="molecule type" value="Genomic_DNA"/>
</dbReference>
<keyword evidence="2" id="KW-0812">Transmembrane</keyword>
<feature type="coiled-coil region" evidence="1">
    <location>
        <begin position="967"/>
        <end position="994"/>
    </location>
</feature>
<dbReference type="Gene3D" id="3.40.190.10">
    <property type="entry name" value="Periplasmic binding protein-like II"/>
    <property type="match status" value="1"/>
</dbReference>
<dbReference type="PANTHER" id="PTHR43649:SF27">
    <property type="entry name" value="EXTRACELLULAR SOLUTE-BINDING PROTEIN FAMILY 1"/>
    <property type="match status" value="1"/>
</dbReference>
<reference evidence="3" key="2">
    <citation type="submission" date="2020-09" db="EMBL/GenBank/DDBJ databases">
        <authorList>
            <person name="Sun Q."/>
            <person name="Zhou Y."/>
        </authorList>
    </citation>
    <scope>NUCLEOTIDE SEQUENCE</scope>
    <source>
        <strain evidence="3">CGMCC 1.15178</strain>
    </source>
</reference>
<sequence>MAIPIKAAAERTINIRLKRILMISSVAVILAASLLIMNLPSKGGKQFRSPASADTLHEPVFASRNENERTYGRVLADGLKKGYPDYEGADVSLDIGHIAQSSGKVEKQTIEGKQAVVTDGLDSWVEWEFEAPESAMYQIDMGYLPLDGKKSSAERALMIDGKRPFKEASRFSFQRYWQEQDGEKYDSQGNQIRSLQNEIRKWRIKPMEHPEKFYNEAYRFYFEKGKHAIRLIDVREPMAVSSIVLHKPVVLAGYEEIAAGYLLKGYKKAEGAPLKFQTEIPLEASELSLRAEWNDDPHSEPKAIQKTNYNVFGGARWKLGGQNASWEFDVQESGLYEFAFRYAVPIQNQVAHRTIRIDGEVPFKEMQEYVFPAIQGWYIEPLKDENNEPYQFYLTQGKHVITVEGTLGPIRQVTEDITNVIDNLSELSQDVVKITASSKDANGKITTDRNQDWNLERYIPNLVERLNTAAGVFERSYALIRESNGGKMPSYGQSLQTAISMLNKMAGDTEEIPYMLNEVGTVSGALGTTVQSLKEQPLYFDYMLASPPGTDYPSGYSSFLENMEATAVKFSGSFNKDSAGQDAAGDEKVLKVWVARGREWTDIIKSMILEDFTPRTGIRVEINTVPLGSEHLLLLAYTGGKAPDVALGVTPNIPVEFSVRGAVVDLNSFPDVDEVKQRFIPEALVPLAFNGGLYAIPETVDFNLLFYREDILNRIGTKPPQTWQEVYALLPRLQEEGMSFYYPAGPGGYTPFLFQHGGSFYSKDGLKSELNTPEALSAFKEWTNLFNNYKMPLQADFYQRFRNGEMPIGIGNYDFYVKLSTSAPELNGRWKMIPLPGIEREDGVIDRSASGAGAVSALLGTTAQTGLIMSSTKYKQESWELLKWWMSEETQERFGLEVESMVGVGSRWNSANVEAIKGMAWSRDQLDAILEQWKWLREQPVVLGGYYTQRHITNAWNKAVLLGDNERIALEDAVKEINKELTRKREEYNTMIRRNDGTASAAFAEGEDQP</sequence>
<evidence type="ECO:0000256" key="1">
    <source>
        <dbReference type="SAM" id="Coils"/>
    </source>
</evidence>
<dbReference type="InterPro" id="IPR006059">
    <property type="entry name" value="SBP"/>
</dbReference>
<dbReference type="SUPFAM" id="SSF53850">
    <property type="entry name" value="Periplasmic binding protein-like II"/>
    <property type="match status" value="1"/>
</dbReference>
<gene>
    <name evidence="3" type="ORF">GCM10010911_05910</name>
</gene>
<protein>
    <submittedName>
        <fullName evidence="3">ABC transporter substrate-binding protein</fullName>
    </submittedName>
</protein>
<comment type="caution">
    <text evidence="3">The sequence shown here is derived from an EMBL/GenBank/DDBJ whole genome shotgun (WGS) entry which is preliminary data.</text>
</comment>
<reference evidence="3" key="1">
    <citation type="journal article" date="2014" name="Int. J. Syst. Evol. Microbiol.">
        <title>Complete genome sequence of Corynebacterium casei LMG S-19264T (=DSM 44701T), isolated from a smear-ripened cheese.</title>
        <authorList>
            <consortium name="US DOE Joint Genome Institute (JGI-PGF)"/>
            <person name="Walter F."/>
            <person name="Albersmeier A."/>
            <person name="Kalinowski J."/>
            <person name="Ruckert C."/>
        </authorList>
    </citation>
    <scope>NUCLEOTIDE SEQUENCE</scope>
    <source>
        <strain evidence="3">CGMCC 1.15178</strain>
    </source>
</reference>
<dbReference type="Proteomes" id="UP000612456">
    <property type="component" value="Unassembled WGS sequence"/>
</dbReference>
<dbReference type="InterPro" id="IPR050490">
    <property type="entry name" value="Bact_solute-bd_prot1"/>
</dbReference>
<dbReference type="Gene3D" id="2.60.120.260">
    <property type="entry name" value="Galactose-binding domain-like"/>
    <property type="match status" value="2"/>
</dbReference>
<keyword evidence="2" id="KW-0472">Membrane</keyword>
<organism evidence="3 4">
    <name type="scientific">Paenibacillus nasutitermitis</name>
    <dbReference type="NCBI Taxonomy" id="1652958"/>
    <lineage>
        <taxon>Bacteria</taxon>
        <taxon>Bacillati</taxon>
        <taxon>Bacillota</taxon>
        <taxon>Bacilli</taxon>
        <taxon>Bacillales</taxon>
        <taxon>Paenibacillaceae</taxon>
        <taxon>Paenibacillus</taxon>
    </lineage>
</organism>
<name>A0A916YN87_9BACL</name>
<proteinExistence type="predicted"/>
<dbReference type="Pfam" id="PF01547">
    <property type="entry name" value="SBP_bac_1"/>
    <property type="match status" value="1"/>
</dbReference>
<evidence type="ECO:0000256" key="2">
    <source>
        <dbReference type="SAM" id="Phobius"/>
    </source>
</evidence>
<dbReference type="RefSeq" id="WP_188988953.1">
    <property type="nucleotide sequence ID" value="NZ_BMHP01000001.1"/>
</dbReference>
<keyword evidence="1" id="KW-0175">Coiled coil</keyword>
<accession>A0A916YN87</accession>
<feature type="transmembrane region" description="Helical" evidence="2">
    <location>
        <begin position="20"/>
        <end position="39"/>
    </location>
</feature>
<evidence type="ECO:0000313" key="4">
    <source>
        <dbReference type="Proteomes" id="UP000612456"/>
    </source>
</evidence>
<keyword evidence="2" id="KW-1133">Transmembrane helix</keyword>
<evidence type="ECO:0000313" key="3">
    <source>
        <dbReference type="EMBL" id="GGD51170.1"/>
    </source>
</evidence>
<dbReference type="PANTHER" id="PTHR43649">
    <property type="entry name" value="ARABINOSE-BINDING PROTEIN-RELATED"/>
    <property type="match status" value="1"/>
</dbReference>
<keyword evidence="4" id="KW-1185">Reference proteome</keyword>